<reference evidence="2" key="1">
    <citation type="submission" date="2018-05" db="EMBL/GenBank/DDBJ databases">
        <authorList>
            <person name="Lanie J.A."/>
            <person name="Ng W.-L."/>
            <person name="Kazmierczak K.M."/>
            <person name="Andrzejewski T.M."/>
            <person name="Davidsen T.M."/>
            <person name="Wayne K.J."/>
            <person name="Tettelin H."/>
            <person name="Glass J.I."/>
            <person name="Rusch D."/>
            <person name="Podicherti R."/>
            <person name="Tsui H.-C.T."/>
            <person name="Winkler M.E."/>
        </authorList>
    </citation>
    <scope>NUCLEOTIDE SEQUENCE</scope>
</reference>
<evidence type="ECO:0000313" key="2">
    <source>
        <dbReference type="EMBL" id="SUZ90683.1"/>
    </source>
</evidence>
<sequence length="25" mass="2745">MIEQSLLGHLGKTSSSQFKQNPLNS</sequence>
<feature type="region of interest" description="Disordered" evidence="1">
    <location>
        <begin position="1"/>
        <end position="25"/>
    </location>
</feature>
<organism evidence="2">
    <name type="scientific">marine metagenome</name>
    <dbReference type="NCBI Taxonomy" id="408172"/>
    <lineage>
        <taxon>unclassified sequences</taxon>
        <taxon>metagenomes</taxon>
        <taxon>ecological metagenomes</taxon>
    </lineage>
</organism>
<gene>
    <name evidence="2" type="ORF">METZ01_LOCUS43537</name>
</gene>
<accession>A0A381RP67</accession>
<protein>
    <submittedName>
        <fullName evidence="2">Uncharacterized protein</fullName>
    </submittedName>
</protein>
<feature type="compositionally biased region" description="Polar residues" evidence="1">
    <location>
        <begin position="12"/>
        <end position="25"/>
    </location>
</feature>
<dbReference type="EMBL" id="UINC01001914">
    <property type="protein sequence ID" value="SUZ90683.1"/>
    <property type="molecule type" value="Genomic_DNA"/>
</dbReference>
<dbReference type="AlphaFoldDB" id="A0A381RP67"/>
<proteinExistence type="predicted"/>
<name>A0A381RP67_9ZZZZ</name>
<evidence type="ECO:0000256" key="1">
    <source>
        <dbReference type="SAM" id="MobiDB-lite"/>
    </source>
</evidence>